<evidence type="ECO:0000256" key="3">
    <source>
        <dbReference type="ARBA" id="ARBA00023125"/>
    </source>
</evidence>
<protein>
    <submittedName>
        <fullName evidence="7">LysR substrate-binding domain-containing protein</fullName>
    </submittedName>
</protein>
<dbReference type="PANTHER" id="PTHR30419">
    <property type="entry name" value="HTH-TYPE TRANSCRIPTIONAL REGULATOR YBHD"/>
    <property type="match status" value="1"/>
</dbReference>
<evidence type="ECO:0000313" key="8">
    <source>
        <dbReference type="Proteomes" id="UP001284601"/>
    </source>
</evidence>
<comment type="caution">
    <text evidence="7">The sequence shown here is derived from an EMBL/GenBank/DDBJ whole genome shotgun (WGS) entry which is preliminary data.</text>
</comment>
<name>A0ABU4HNV1_9ACTN</name>
<dbReference type="SUPFAM" id="SSF46785">
    <property type="entry name" value="Winged helix' DNA-binding domain"/>
    <property type="match status" value="1"/>
</dbReference>
<keyword evidence="3" id="KW-0238">DNA-binding</keyword>
<dbReference type="RefSeq" id="WP_318597318.1">
    <property type="nucleotide sequence ID" value="NZ_JAWSTH010000025.1"/>
</dbReference>
<dbReference type="Gene3D" id="1.10.10.10">
    <property type="entry name" value="Winged helix-like DNA-binding domain superfamily/Winged helix DNA-binding domain"/>
    <property type="match status" value="1"/>
</dbReference>
<dbReference type="CDD" id="cd05466">
    <property type="entry name" value="PBP2_LTTR_substrate"/>
    <property type="match status" value="1"/>
</dbReference>
<dbReference type="Proteomes" id="UP001284601">
    <property type="component" value="Unassembled WGS sequence"/>
</dbReference>
<dbReference type="Pfam" id="PF03466">
    <property type="entry name" value="LysR_substrate"/>
    <property type="match status" value="1"/>
</dbReference>
<dbReference type="EMBL" id="JAWSTH010000025">
    <property type="protein sequence ID" value="MDW5594985.1"/>
    <property type="molecule type" value="Genomic_DNA"/>
</dbReference>
<dbReference type="InterPro" id="IPR005119">
    <property type="entry name" value="LysR_subst-bd"/>
</dbReference>
<evidence type="ECO:0000256" key="5">
    <source>
        <dbReference type="SAM" id="MobiDB-lite"/>
    </source>
</evidence>
<sequence>MELRQLEYFVAVAETASFTQAAAALHVAQPGVSAQVRRLEAELGHELFDRSGRRVRLTAVGEAVLPRARAALEAVAGVREAVDELAGLLRGSVAVGIVPGGPAGFVSDLLGRFNRAHPAVDVTLTEGNSDTLLARLLDGQIDLAVAALAGPPPAGAEVATLLEEPLVAAVAPGHPLVGRGAIALVELAGLPLISLPRGSGLRSAFDAGCAAAGMTPRIAFEASDPAVLVQLARRGLGIAILPRVVAVAPGSELHAIAIGTPRLHARMELAWRAHGPASPAARALIELARAAAPAAGAASAGAPAPGAAQTTRKRQAATDSPATDHDTA</sequence>
<dbReference type="InterPro" id="IPR000847">
    <property type="entry name" value="LysR_HTH_N"/>
</dbReference>
<evidence type="ECO:0000256" key="4">
    <source>
        <dbReference type="ARBA" id="ARBA00023163"/>
    </source>
</evidence>
<dbReference type="InterPro" id="IPR036390">
    <property type="entry name" value="WH_DNA-bd_sf"/>
</dbReference>
<dbReference type="PRINTS" id="PR00039">
    <property type="entry name" value="HTHLYSR"/>
</dbReference>
<keyword evidence="2" id="KW-0805">Transcription regulation</keyword>
<feature type="region of interest" description="Disordered" evidence="5">
    <location>
        <begin position="296"/>
        <end position="328"/>
    </location>
</feature>
<evidence type="ECO:0000256" key="1">
    <source>
        <dbReference type="ARBA" id="ARBA00009437"/>
    </source>
</evidence>
<feature type="compositionally biased region" description="Low complexity" evidence="5">
    <location>
        <begin position="296"/>
        <end position="310"/>
    </location>
</feature>
<keyword evidence="4" id="KW-0804">Transcription</keyword>
<dbReference type="Gene3D" id="3.40.190.290">
    <property type="match status" value="1"/>
</dbReference>
<dbReference type="InterPro" id="IPR050950">
    <property type="entry name" value="HTH-type_LysR_regulators"/>
</dbReference>
<comment type="similarity">
    <text evidence="1">Belongs to the LysR transcriptional regulatory family.</text>
</comment>
<feature type="domain" description="HTH lysR-type" evidence="6">
    <location>
        <begin position="1"/>
        <end position="58"/>
    </location>
</feature>
<dbReference type="Pfam" id="PF00126">
    <property type="entry name" value="HTH_1"/>
    <property type="match status" value="1"/>
</dbReference>
<evidence type="ECO:0000256" key="2">
    <source>
        <dbReference type="ARBA" id="ARBA00023015"/>
    </source>
</evidence>
<organism evidence="7 8">
    <name type="scientific">Conexibacter stalactiti</name>
    <dbReference type="NCBI Taxonomy" id="1940611"/>
    <lineage>
        <taxon>Bacteria</taxon>
        <taxon>Bacillati</taxon>
        <taxon>Actinomycetota</taxon>
        <taxon>Thermoleophilia</taxon>
        <taxon>Solirubrobacterales</taxon>
        <taxon>Conexibacteraceae</taxon>
        <taxon>Conexibacter</taxon>
    </lineage>
</organism>
<evidence type="ECO:0000313" key="7">
    <source>
        <dbReference type="EMBL" id="MDW5594985.1"/>
    </source>
</evidence>
<evidence type="ECO:0000259" key="6">
    <source>
        <dbReference type="PROSITE" id="PS50931"/>
    </source>
</evidence>
<dbReference type="InterPro" id="IPR036388">
    <property type="entry name" value="WH-like_DNA-bd_sf"/>
</dbReference>
<dbReference type="PROSITE" id="PS50931">
    <property type="entry name" value="HTH_LYSR"/>
    <property type="match status" value="1"/>
</dbReference>
<reference evidence="7 8" key="2">
    <citation type="submission" date="2023-10" db="EMBL/GenBank/DDBJ databases">
        <authorList>
            <person name="Han X.F."/>
        </authorList>
    </citation>
    <scope>NUCLEOTIDE SEQUENCE [LARGE SCALE GENOMIC DNA]</scope>
    <source>
        <strain evidence="7 8">KCTC 39840</strain>
    </source>
</reference>
<gene>
    <name evidence="7" type="ORF">R7226_11590</name>
</gene>
<keyword evidence="8" id="KW-1185">Reference proteome</keyword>
<reference evidence="8" key="1">
    <citation type="submission" date="2023-07" db="EMBL/GenBank/DDBJ databases">
        <title>Conexibacter stalactiti sp. nov., isolated from stalactites in a lava cave and emended description of the genus Conexibacter.</title>
        <authorList>
            <person name="Lee S.D."/>
        </authorList>
    </citation>
    <scope>NUCLEOTIDE SEQUENCE [LARGE SCALE GENOMIC DNA]</scope>
    <source>
        <strain evidence="8">KCTC 39840</strain>
    </source>
</reference>
<accession>A0ABU4HNV1</accession>
<dbReference type="SUPFAM" id="SSF53850">
    <property type="entry name" value="Periplasmic binding protein-like II"/>
    <property type="match status" value="1"/>
</dbReference>
<proteinExistence type="inferred from homology"/>